<sequence length="141" mass="15596">MRRNWPNRPRLELFVERLLFPFSPTSFAIAKPPATILKPGHPGLSALSSPSEVTLHSPGVAILGLPTHECLCAPLGTSSVSTLNTASRQGAFDTTPRCYDEPIAEMPHMRLTLLLHHAASANHYETRRSHRLQAKRGRLED</sequence>
<organism evidence="1 2">
    <name type="scientific">Penicillium cinerascens</name>
    <dbReference type="NCBI Taxonomy" id="70096"/>
    <lineage>
        <taxon>Eukaryota</taxon>
        <taxon>Fungi</taxon>
        <taxon>Dikarya</taxon>
        <taxon>Ascomycota</taxon>
        <taxon>Pezizomycotina</taxon>
        <taxon>Eurotiomycetes</taxon>
        <taxon>Eurotiomycetidae</taxon>
        <taxon>Eurotiales</taxon>
        <taxon>Aspergillaceae</taxon>
        <taxon>Penicillium</taxon>
    </lineage>
</organism>
<dbReference type="EMBL" id="JAPQKR010000014">
    <property type="protein sequence ID" value="KAJ5198778.1"/>
    <property type="molecule type" value="Genomic_DNA"/>
</dbReference>
<keyword evidence="2" id="KW-1185">Reference proteome</keyword>
<reference evidence="1" key="1">
    <citation type="submission" date="2022-12" db="EMBL/GenBank/DDBJ databases">
        <authorList>
            <person name="Petersen C."/>
        </authorList>
    </citation>
    <scope>NUCLEOTIDE SEQUENCE</scope>
    <source>
        <strain evidence="1">IBT 15544</strain>
    </source>
</reference>
<dbReference type="Proteomes" id="UP001150904">
    <property type="component" value="Unassembled WGS sequence"/>
</dbReference>
<dbReference type="AlphaFoldDB" id="A0A9W9JKU2"/>
<dbReference type="RefSeq" id="XP_058307206.1">
    <property type="nucleotide sequence ID" value="XM_058454957.1"/>
</dbReference>
<comment type="caution">
    <text evidence="1">The sequence shown here is derived from an EMBL/GenBank/DDBJ whole genome shotgun (WGS) entry which is preliminary data.</text>
</comment>
<proteinExistence type="predicted"/>
<accession>A0A9W9JKU2</accession>
<dbReference type="GeneID" id="83182258"/>
<name>A0A9W9JKU2_9EURO</name>
<evidence type="ECO:0000313" key="2">
    <source>
        <dbReference type="Proteomes" id="UP001150904"/>
    </source>
</evidence>
<gene>
    <name evidence="1" type="ORF">N7498_007895</name>
</gene>
<reference evidence="1" key="2">
    <citation type="journal article" date="2023" name="IMA Fungus">
        <title>Comparative genomic study of the Penicillium genus elucidates a diverse pangenome and 15 lateral gene transfer events.</title>
        <authorList>
            <person name="Petersen C."/>
            <person name="Sorensen T."/>
            <person name="Nielsen M.R."/>
            <person name="Sondergaard T.E."/>
            <person name="Sorensen J.L."/>
            <person name="Fitzpatrick D.A."/>
            <person name="Frisvad J.C."/>
            <person name="Nielsen K.L."/>
        </authorList>
    </citation>
    <scope>NUCLEOTIDE SEQUENCE</scope>
    <source>
        <strain evidence="1">IBT 15544</strain>
    </source>
</reference>
<protein>
    <submittedName>
        <fullName evidence="1">Uncharacterized protein</fullName>
    </submittedName>
</protein>
<evidence type="ECO:0000313" key="1">
    <source>
        <dbReference type="EMBL" id="KAJ5198778.1"/>
    </source>
</evidence>